<dbReference type="GO" id="GO:0052572">
    <property type="term" value="P:response to host immune response"/>
    <property type="evidence" value="ECO:0007669"/>
    <property type="project" value="TreeGrafter"/>
</dbReference>
<evidence type="ECO:0000313" key="3">
    <source>
        <dbReference type="EMBL" id="QLL08514.1"/>
    </source>
</evidence>
<sequence>MEFITLPPEISSALIHSGPGAASLTEASYAWQRLGVELDESASVYTPAVAALAGLWHGPASSTMVDAVAPYLSWMRTTAQQCRQLGLAAQAVVSEFNSTLSTVVHPAVVAANRQQLAQLLATNGLGRNLTAIAETEAQYERMWVNNAAAMYRYETATAQALLVEPFTSPPQITDAEGEGAQAAAVQTASATSAGTAARSAQSAMASTAAALPADAVAPPVSPIDALVQAVGVTFDPNQGWFGLANTYANQFISSGFPINLLSYMAQNTSAQALQSVAPDVAQGLSEGEAALGDMAAGLSNAAGALGSIEPAAAMGAAVQMGALSAPPAATGVLTAAHSMPVQLASAASPLPAADAGGGFPMLPPLMPPPVSAGSGWKKRKEPKYEDLAMGLELKGTFMTRPPSAG</sequence>
<organism evidence="3 4">
    <name type="scientific">Mycobacterium vicinigordonae</name>
    <dbReference type="NCBI Taxonomy" id="1719132"/>
    <lineage>
        <taxon>Bacteria</taxon>
        <taxon>Bacillati</taxon>
        <taxon>Actinomycetota</taxon>
        <taxon>Actinomycetes</taxon>
        <taxon>Mycobacteriales</taxon>
        <taxon>Mycobacteriaceae</taxon>
        <taxon>Mycobacterium</taxon>
    </lineage>
</organism>
<gene>
    <name evidence="3" type="ORF">H0P51_06130</name>
</gene>
<dbReference type="RefSeq" id="WP_180917100.1">
    <property type="nucleotide sequence ID" value="NZ_CP059165.1"/>
</dbReference>
<evidence type="ECO:0000256" key="1">
    <source>
        <dbReference type="ARBA" id="ARBA00010652"/>
    </source>
</evidence>
<evidence type="ECO:0000313" key="4">
    <source>
        <dbReference type="Proteomes" id="UP000510682"/>
    </source>
</evidence>
<proteinExistence type="inferred from homology"/>
<feature type="domain" description="PPE" evidence="2">
    <location>
        <begin position="3"/>
        <end position="160"/>
    </location>
</feature>
<reference evidence="3 4" key="2">
    <citation type="submission" date="2020-07" db="EMBL/GenBank/DDBJ databases">
        <authorList>
            <person name="Yu X."/>
        </authorList>
    </citation>
    <scope>NUCLEOTIDE SEQUENCE [LARGE SCALE GENOMIC DNA]</scope>
    <source>
        <strain evidence="4">24</strain>
    </source>
</reference>
<dbReference type="SUPFAM" id="SSF140459">
    <property type="entry name" value="PE/PPE dimer-like"/>
    <property type="match status" value="1"/>
</dbReference>
<reference evidence="4" key="3">
    <citation type="submission" date="2023-07" db="EMBL/GenBank/DDBJ databases">
        <title>Description of Mycobacterium gordonae subsp. intergordonae subsp.nov. and Mycobacterium gordonae subsp. gordonae subsp. nov.</title>
        <authorList>
            <person name="Huang H."/>
        </authorList>
    </citation>
    <scope>NUCLEOTIDE SEQUENCE [LARGE SCALE GENOMIC DNA]</scope>
    <source>
        <strain evidence="4">24</strain>
    </source>
</reference>
<dbReference type="AlphaFoldDB" id="A0A7D6I2G3"/>
<dbReference type="InterPro" id="IPR000030">
    <property type="entry name" value="PPE_dom"/>
</dbReference>
<keyword evidence="4" id="KW-1185">Reference proteome</keyword>
<dbReference type="Proteomes" id="UP000510682">
    <property type="component" value="Chromosome"/>
</dbReference>
<dbReference type="EMBL" id="CP059165">
    <property type="protein sequence ID" value="QLL08514.1"/>
    <property type="molecule type" value="Genomic_DNA"/>
</dbReference>
<name>A0A7D6I2G3_9MYCO</name>
<reference evidence="4" key="1">
    <citation type="submission" date="2020-07" db="EMBL/GenBank/DDBJ databases">
        <title>Description of Mycobacterium gordonae subsp. intergordonae subsp.nov. and Mycobacterium gordonae subsp. gordonae subsp. nov.</title>
        <authorList>
            <person name="Yu X."/>
        </authorList>
    </citation>
    <scope>NUCLEOTIDE SEQUENCE [LARGE SCALE GENOMIC DNA]</scope>
    <source>
        <strain evidence="4">24</strain>
    </source>
</reference>
<dbReference type="KEGG" id="mgor:H0P51_06130"/>
<accession>A0A7D6I2G3</accession>
<comment type="similarity">
    <text evidence="1">Belongs to the mycobacterial PPE family.</text>
</comment>
<dbReference type="PANTHER" id="PTHR46766">
    <property type="entry name" value="GLUTAMINE-RICH PROTEIN 2"/>
    <property type="match status" value="1"/>
</dbReference>
<dbReference type="Gene3D" id="1.20.1260.20">
    <property type="entry name" value="PPE superfamily"/>
    <property type="match status" value="1"/>
</dbReference>
<protein>
    <submittedName>
        <fullName evidence="3">PPE family protein</fullName>
    </submittedName>
</protein>
<evidence type="ECO:0000259" key="2">
    <source>
        <dbReference type="Pfam" id="PF00823"/>
    </source>
</evidence>
<dbReference type="InterPro" id="IPR038332">
    <property type="entry name" value="PPE_sf"/>
</dbReference>
<dbReference type="Pfam" id="PF00823">
    <property type="entry name" value="PPE"/>
    <property type="match status" value="1"/>
</dbReference>
<dbReference type="PANTHER" id="PTHR46766:SF1">
    <property type="entry name" value="GLUTAMINE-RICH PROTEIN 2"/>
    <property type="match status" value="1"/>
</dbReference>